<dbReference type="PANTHER" id="PTHR35819:SF1">
    <property type="entry name" value="PROTEIN PIMREG"/>
    <property type="match status" value="1"/>
</dbReference>
<evidence type="ECO:0000256" key="1">
    <source>
        <dbReference type="SAM" id="MobiDB-lite"/>
    </source>
</evidence>
<accession>A0A6J0UFY7</accession>
<protein>
    <submittedName>
        <fullName evidence="3">Protein PIMREG isoform X1</fullName>
    </submittedName>
</protein>
<gene>
    <name evidence="3" type="primary">PIMREG</name>
</gene>
<evidence type="ECO:0000313" key="3">
    <source>
        <dbReference type="RefSeq" id="XP_020659611.2"/>
    </source>
</evidence>
<dbReference type="CTD" id="54478"/>
<dbReference type="OrthoDB" id="9898669at2759"/>
<dbReference type="InterPro" id="IPR009932">
    <property type="entry name" value="RCS1"/>
</dbReference>
<feature type="region of interest" description="Disordered" evidence="1">
    <location>
        <begin position="117"/>
        <end position="170"/>
    </location>
</feature>
<keyword evidence="2" id="KW-1185">Reference proteome</keyword>
<dbReference type="FunCoup" id="A0A6J0UFY7">
    <property type="interactions" value="61"/>
</dbReference>
<dbReference type="KEGG" id="pvt:110084530"/>
<reference evidence="3" key="1">
    <citation type="submission" date="2025-08" db="UniProtKB">
        <authorList>
            <consortium name="RefSeq"/>
        </authorList>
    </citation>
    <scope>IDENTIFICATION</scope>
</reference>
<dbReference type="Proteomes" id="UP001652642">
    <property type="component" value="Chromosome 7"/>
</dbReference>
<dbReference type="AlphaFoldDB" id="A0A6J0UFY7"/>
<dbReference type="InParanoid" id="A0A6J0UFY7"/>
<dbReference type="GeneID" id="110084530"/>
<sequence length="283" mass="32189">MASTFQSMGSTAAWRHHQILSDLEASPAPDRFKKKSSLNLNAVRMSLRKRMPLKEVEMNFDENPTWESLEAKEKKQNLRALTRRAKTAFGTVSQKIQGSCQAPARLLVASLTQFPGSSVRGSVRNKSSPPRTPRRRSGRLAGVSSPTSSTRMVSPFGQETPDQAGSRQLKKDFFPLRRSVRAAALRSPYGSPLSASQRRQFDRDLELVSTGIRQLKRLSRAFNDIIVQEERDQAILNYYQVMAENLRAAQRHSGRLSKSLVWRHPGRRRWPFRSRTGDHLKQY</sequence>
<dbReference type="RefSeq" id="XP_020659611.2">
    <property type="nucleotide sequence ID" value="XM_020803952.2"/>
</dbReference>
<dbReference type="PANTHER" id="PTHR35819">
    <property type="entry name" value="PICALM INTERACTING MITOTIC REGULATOR PIMREG"/>
    <property type="match status" value="1"/>
</dbReference>
<evidence type="ECO:0000313" key="2">
    <source>
        <dbReference type="Proteomes" id="UP001652642"/>
    </source>
</evidence>
<feature type="compositionally biased region" description="Polar residues" evidence="1">
    <location>
        <begin position="117"/>
        <end position="126"/>
    </location>
</feature>
<name>A0A6J0UFY7_9SAUR</name>
<dbReference type="Pfam" id="PF07326">
    <property type="entry name" value="RCS1"/>
    <property type="match status" value="1"/>
</dbReference>
<proteinExistence type="predicted"/>
<organism evidence="2 3">
    <name type="scientific">Pogona vitticeps</name>
    <name type="common">central bearded dragon</name>
    <dbReference type="NCBI Taxonomy" id="103695"/>
    <lineage>
        <taxon>Eukaryota</taxon>
        <taxon>Metazoa</taxon>
        <taxon>Chordata</taxon>
        <taxon>Craniata</taxon>
        <taxon>Vertebrata</taxon>
        <taxon>Euteleostomi</taxon>
        <taxon>Lepidosauria</taxon>
        <taxon>Squamata</taxon>
        <taxon>Bifurcata</taxon>
        <taxon>Unidentata</taxon>
        <taxon>Episquamata</taxon>
        <taxon>Toxicofera</taxon>
        <taxon>Iguania</taxon>
        <taxon>Acrodonta</taxon>
        <taxon>Agamidae</taxon>
        <taxon>Amphibolurinae</taxon>
        <taxon>Pogona</taxon>
    </lineage>
</organism>